<name>A0A420G3L6_9SPHI</name>
<gene>
    <name evidence="1" type="ORF">BCY89_25515</name>
</gene>
<dbReference type="Gene3D" id="2.40.160.60">
    <property type="entry name" value="Outer membrane protein transport protein (OMPP1/FadL/TodX)"/>
    <property type="match status" value="1"/>
</dbReference>
<evidence type="ECO:0000313" key="2">
    <source>
        <dbReference type="Proteomes" id="UP000286402"/>
    </source>
</evidence>
<organism evidence="1 2">
    <name type="scientific">Sphingobacterium siyangense</name>
    <dbReference type="NCBI Taxonomy" id="459529"/>
    <lineage>
        <taxon>Bacteria</taxon>
        <taxon>Pseudomonadati</taxon>
        <taxon>Bacteroidota</taxon>
        <taxon>Sphingobacteriia</taxon>
        <taxon>Sphingobacteriales</taxon>
        <taxon>Sphingobacteriaceae</taxon>
        <taxon>Sphingobacterium</taxon>
    </lineage>
</organism>
<dbReference type="AlphaFoldDB" id="A0A420G3L6"/>
<dbReference type="SUPFAM" id="SSF56935">
    <property type="entry name" value="Porins"/>
    <property type="match status" value="1"/>
</dbReference>
<keyword evidence="2" id="KW-1185">Reference proteome</keyword>
<proteinExistence type="predicted"/>
<dbReference type="EMBL" id="MCAQ01000004">
    <property type="protein sequence ID" value="RKF39762.1"/>
    <property type="molecule type" value="Genomic_DNA"/>
</dbReference>
<sequence>MQKRFTSSLRNKSLQLLLAGGILASSTTAFAQKTTSASPYSQFGLGQMREDLLPQYRGMGGVNTAIRRINGVYNTNPSNPASYSATQFTTFDAGLYGNYTQLNSTTRSDNTADFAFSHITMTFPMKRFGGISLGILPYSDIGYRTSSTGTVNSDPYTKVFTGEGGLTKAYAGWGVRIVKGLSIGANMSYLFGTLNDYSRVEFLPTSGALNTQQQNKREIQGIIFDYGLQYEQPLNREYSLIVGYSGSLNNDIKERATIFNTRVTPSTDPDNQNIPLDSTYVSGRSSRHLTLPLRHNVGITLARNNRWLVGADFKYADWSRFQTRAGENELRKNYGVAIGGQITPDVTSLKYLNQVDYRVGFRYNKTQYFLSDQNINDMAVTVGVGLPLARNQFSGAFSKINFSAEFGQMGKISNSLLRERYINFNIGFTLNDRWFRKPPLD</sequence>
<comment type="caution">
    <text evidence="1">The sequence shown here is derived from an EMBL/GenBank/DDBJ whole genome shotgun (WGS) entry which is preliminary data.</text>
</comment>
<evidence type="ECO:0000313" key="1">
    <source>
        <dbReference type="EMBL" id="RKF39762.1"/>
    </source>
</evidence>
<evidence type="ECO:0008006" key="3">
    <source>
        <dbReference type="Google" id="ProtNLM"/>
    </source>
</evidence>
<reference evidence="1 2" key="1">
    <citation type="submission" date="2016-07" db="EMBL/GenBank/DDBJ databases">
        <title>Genome analysis of Sphingobacterium siyangense T12B17.</title>
        <authorList>
            <person name="Xu D."/>
            <person name="Su Y."/>
            <person name="Zheng S."/>
        </authorList>
    </citation>
    <scope>NUCLEOTIDE SEQUENCE [LARGE SCALE GENOMIC DNA]</scope>
    <source>
        <strain evidence="1 2">T12B17</strain>
    </source>
</reference>
<dbReference type="Proteomes" id="UP000286402">
    <property type="component" value="Unassembled WGS sequence"/>
</dbReference>
<protein>
    <recommendedName>
        <fullName evidence="3">Long-subunit fatty acid transport protein</fullName>
    </recommendedName>
</protein>
<accession>A0A420G3L6</accession>
<dbReference type="RefSeq" id="WP_120333593.1">
    <property type="nucleotide sequence ID" value="NZ_CP070350.1"/>
</dbReference>